<dbReference type="Proteomes" id="UP000818603">
    <property type="component" value="Unassembled WGS sequence"/>
</dbReference>
<dbReference type="EMBL" id="VCJR02000002">
    <property type="protein sequence ID" value="NHK28827.1"/>
    <property type="molecule type" value="Genomic_DNA"/>
</dbReference>
<evidence type="ECO:0000313" key="2">
    <source>
        <dbReference type="EMBL" id="GGH99636.1"/>
    </source>
</evidence>
<dbReference type="RefSeq" id="WP_155141143.1">
    <property type="nucleotide sequence ID" value="NZ_BMGZ01000002.1"/>
</dbReference>
<reference evidence="3 5" key="2">
    <citation type="submission" date="2020-02" db="EMBL/GenBank/DDBJ databases">
        <title>Genome sequence of Parvularcula flava strain NH6-79.</title>
        <authorList>
            <person name="Abdul Karim M.H."/>
            <person name="Lam M.Q."/>
            <person name="Chen S.J."/>
            <person name="Yahya A."/>
            <person name="Shahir S."/>
            <person name="Shamsir M.S."/>
            <person name="Chong C.S."/>
        </authorList>
    </citation>
    <scope>NUCLEOTIDE SEQUENCE [LARGE SCALE GENOMIC DNA]</scope>
    <source>
        <strain evidence="3 5">NH6-79</strain>
    </source>
</reference>
<dbReference type="AlphaFoldDB" id="A0A8J3A5H3"/>
<evidence type="ECO:0000313" key="5">
    <source>
        <dbReference type="Proteomes" id="UP000818603"/>
    </source>
</evidence>
<proteinExistence type="predicted"/>
<evidence type="ECO:0000313" key="3">
    <source>
        <dbReference type="EMBL" id="NHK28827.1"/>
    </source>
</evidence>
<gene>
    <name evidence="3" type="ORF">FF098_012975</name>
    <name evidence="2" type="ORF">GCM10011355_26060</name>
</gene>
<protein>
    <submittedName>
        <fullName evidence="3">UrcA family protein</fullName>
    </submittedName>
</protein>
<reference evidence="2" key="3">
    <citation type="submission" date="2020-09" db="EMBL/GenBank/DDBJ databases">
        <authorList>
            <person name="Sun Q."/>
            <person name="Zhou Y."/>
        </authorList>
    </citation>
    <scope>NUCLEOTIDE SEQUENCE</scope>
    <source>
        <strain evidence="2">CGMCC 1.14984</strain>
    </source>
</reference>
<feature type="signal peptide" evidence="1">
    <location>
        <begin position="1"/>
        <end position="26"/>
    </location>
</feature>
<sequence>MKKSNLVAAIAAASVLPLAALSTANAGDDYHMKVDRKLLQSSTGIAELHRDLDKQAREICESVGYNMREVSRFHSCKEDVLDIAVEEIDHSRLTAYHNSEDGDIRLSRQ</sequence>
<dbReference type="NCBIfam" id="TIGR04433">
    <property type="entry name" value="UrcA_uranyl"/>
    <property type="match status" value="1"/>
</dbReference>
<evidence type="ECO:0000313" key="4">
    <source>
        <dbReference type="Proteomes" id="UP000621856"/>
    </source>
</evidence>
<keyword evidence="5" id="KW-1185">Reference proteome</keyword>
<reference evidence="2" key="1">
    <citation type="journal article" date="2014" name="Int. J. Syst. Evol. Microbiol.">
        <title>Complete genome sequence of Corynebacterium casei LMG S-19264T (=DSM 44701T), isolated from a smear-ripened cheese.</title>
        <authorList>
            <consortium name="US DOE Joint Genome Institute (JGI-PGF)"/>
            <person name="Walter F."/>
            <person name="Albersmeier A."/>
            <person name="Kalinowski J."/>
            <person name="Ruckert C."/>
        </authorList>
    </citation>
    <scope>NUCLEOTIDE SEQUENCE</scope>
    <source>
        <strain evidence="2">CGMCC 1.14984</strain>
    </source>
</reference>
<evidence type="ECO:0000256" key="1">
    <source>
        <dbReference type="SAM" id="SignalP"/>
    </source>
</evidence>
<name>A0A8J3A5H3_9PROT</name>
<comment type="caution">
    <text evidence="2">The sequence shown here is derived from an EMBL/GenBank/DDBJ whole genome shotgun (WGS) entry which is preliminary data.</text>
</comment>
<keyword evidence="1" id="KW-0732">Signal</keyword>
<dbReference type="Proteomes" id="UP000621856">
    <property type="component" value="Unassembled WGS sequence"/>
</dbReference>
<feature type="chain" id="PRO_5035173945" evidence="1">
    <location>
        <begin position="27"/>
        <end position="109"/>
    </location>
</feature>
<organism evidence="2 4">
    <name type="scientific">Aquisalinus luteolus</name>
    <dbReference type="NCBI Taxonomy" id="1566827"/>
    <lineage>
        <taxon>Bacteria</taxon>
        <taxon>Pseudomonadati</taxon>
        <taxon>Pseudomonadota</taxon>
        <taxon>Alphaproteobacteria</taxon>
        <taxon>Parvularculales</taxon>
        <taxon>Parvularculaceae</taxon>
        <taxon>Aquisalinus</taxon>
    </lineage>
</organism>
<dbReference type="InterPro" id="IPR030972">
    <property type="entry name" value="UrcA_uranyl"/>
</dbReference>
<dbReference type="EMBL" id="BMGZ01000002">
    <property type="protein sequence ID" value="GGH99636.1"/>
    <property type="molecule type" value="Genomic_DNA"/>
</dbReference>
<accession>A0A8J3A5H3</accession>